<evidence type="ECO:0000256" key="1">
    <source>
        <dbReference type="SAM" id="Phobius"/>
    </source>
</evidence>
<evidence type="ECO:0008006" key="4">
    <source>
        <dbReference type="Google" id="ProtNLM"/>
    </source>
</evidence>
<feature type="transmembrane region" description="Helical" evidence="1">
    <location>
        <begin position="219"/>
        <end position="238"/>
    </location>
</feature>
<evidence type="ECO:0000313" key="3">
    <source>
        <dbReference type="Proteomes" id="UP001243286"/>
    </source>
</evidence>
<gene>
    <name evidence="2" type="ORF">QK289_04390</name>
</gene>
<feature type="transmembrane region" description="Helical" evidence="1">
    <location>
        <begin position="12"/>
        <end position="35"/>
    </location>
</feature>
<organism evidence="2 3">
    <name type="scientific">Exiguobacterium antarcticum</name>
    <dbReference type="NCBI Taxonomy" id="132920"/>
    <lineage>
        <taxon>Bacteria</taxon>
        <taxon>Bacillati</taxon>
        <taxon>Bacillota</taxon>
        <taxon>Bacilli</taxon>
        <taxon>Bacillales</taxon>
        <taxon>Bacillales Family XII. Incertae Sedis</taxon>
        <taxon>Exiguobacterium</taxon>
    </lineage>
</organism>
<dbReference type="RefSeq" id="WP_282354847.1">
    <property type="nucleotide sequence ID" value="NZ_JASBQV010000004.1"/>
</dbReference>
<keyword evidence="1" id="KW-1133">Transmembrane helix</keyword>
<dbReference type="EMBL" id="JASBQV010000004">
    <property type="protein sequence ID" value="MDI3234237.1"/>
    <property type="molecule type" value="Genomic_DNA"/>
</dbReference>
<comment type="caution">
    <text evidence="2">The sequence shown here is derived from an EMBL/GenBank/DDBJ whole genome shotgun (WGS) entry which is preliminary data.</text>
</comment>
<dbReference type="Proteomes" id="UP001243286">
    <property type="component" value="Unassembled WGS sequence"/>
</dbReference>
<accession>A0ABT6R0B1</accession>
<feature type="transmembrane region" description="Helical" evidence="1">
    <location>
        <begin position="125"/>
        <end position="145"/>
    </location>
</feature>
<sequence length="464" mass="50168">MEQRQERRNRRFSIMDLIFGIGFGLIFFAVLYGLMTFVTGQIESSSDYQSLVKQMQDAGVTWGSNDVTVTLMLLFIGGLDVTMPGAVREAIINQVLGASSAGDVLSIFGIDLNQVLSPLTFDVTYGSLLLSVFGIVFVFILFLLMRIKANRLGWTVRSVSFLVTAWIGWFMLVQRSDSISFLSFQDGVLAQGLLALGIVIGLSYLALYPQGLSGLSAAARGSLLVLMFASCLQLYLVITDESQYDGDSALRTALTVASLDAGSGGMYDLLHGGQIAYKANVLGADVDVPVTMLNGETSTGQLNQSIEDVLAEVDTDRVTEQLLTILGGERPDLSDTRLNLEPIDYGIARQTIQALDAESAGVTPEPFNSESAYWILILIPFILYLLVSIRAFKTILDPIVFAVLIGVTSFLVAQATTADFTVAWRNEALLQFSQQPAGLTPLYAAGMALIAGLIGFVIKRKPTA</sequence>
<keyword evidence="3" id="KW-1185">Reference proteome</keyword>
<feature type="transmembrane region" description="Helical" evidence="1">
    <location>
        <begin position="152"/>
        <end position="172"/>
    </location>
</feature>
<feature type="transmembrane region" description="Helical" evidence="1">
    <location>
        <begin position="188"/>
        <end position="207"/>
    </location>
</feature>
<feature type="transmembrane region" description="Helical" evidence="1">
    <location>
        <begin position="399"/>
        <end position="418"/>
    </location>
</feature>
<evidence type="ECO:0000313" key="2">
    <source>
        <dbReference type="EMBL" id="MDI3234237.1"/>
    </source>
</evidence>
<feature type="transmembrane region" description="Helical" evidence="1">
    <location>
        <begin position="372"/>
        <end position="392"/>
    </location>
</feature>
<proteinExistence type="predicted"/>
<keyword evidence="1" id="KW-0472">Membrane</keyword>
<feature type="transmembrane region" description="Helical" evidence="1">
    <location>
        <begin position="438"/>
        <end position="458"/>
    </location>
</feature>
<protein>
    <recommendedName>
        <fullName evidence="4">YibE/F family protein</fullName>
    </recommendedName>
</protein>
<reference evidence="2 3" key="1">
    <citation type="submission" date="2023-04" db="EMBL/GenBank/DDBJ databases">
        <title>Antarctic isolates genomes.</title>
        <authorList>
            <person name="Dimov S.G."/>
        </authorList>
    </citation>
    <scope>NUCLEOTIDE SEQUENCE [LARGE SCALE GENOMIC DNA]</scope>
    <source>
        <strain evidence="2 3">AL19</strain>
    </source>
</reference>
<keyword evidence="1" id="KW-0812">Transmembrane</keyword>
<name>A0ABT6R0B1_9BACL</name>